<keyword evidence="4" id="KW-1185">Reference proteome</keyword>
<dbReference type="PANTHER" id="PTHR47505:SF1">
    <property type="entry name" value="DNA UTILIZATION PROTEIN YHGH"/>
    <property type="match status" value="1"/>
</dbReference>
<sequence>MVKMVSPLFQITNFLHRHHRCMLCRLPVDTPDQHWCQPCLARFPRTPYCHGCGTTTLTMTEYCGRCLTRPPPWQRCYRLGEYRFPLRQLVHKFKFGHQFWLARPLGTLLAQAIPEPAPLLLPVPLHPWRQLTRSFNQSTLLATAIAEATGSRCQPDLLRRTRHNPAQHQLNKAQRQTNLRDAFRLRKPIVRPSSPLPSHVALVDDVVTTGSTLSVLTRLLLAEGVERVDIYCLCYTPAGK</sequence>
<evidence type="ECO:0000313" key="4">
    <source>
        <dbReference type="Proteomes" id="UP000035909"/>
    </source>
</evidence>
<dbReference type="EMBL" id="LDOU01000024">
    <property type="protein sequence ID" value="KLV05728.1"/>
    <property type="molecule type" value="Genomic_DNA"/>
</dbReference>
<dbReference type="InterPro" id="IPR029057">
    <property type="entry name" value="PRTase-like"/>
</dbReference>
<evidence type="ECO:0000313" key="3">
    <source>
        <dbReference type="EMBL" id="KLV05728.1"/>
    </source>
</evidence>
<gene>
    <name evidence="3" type="ORF">ABT57_21150</name>
</gene>
<reference evidence="3 4" key="1">
    <citation type="submission" date="2015-05" db="EMBL/GenBank/DDBJ databases">
        <title>Photobacterium galathea sp. nov.</title>
        <authorList>
            <person name="Machado H."/>
            <person name="Gram L."/>
        </authorList>
    </citation>
    <scope>NUCLEOTIDE SEQUENCE [LARGE SCALE GENOMIC DNA]</scope>
    <source>
        <strain evidence="3 4">DSM 22954</strain>
    </source>
</reference>
<organism evidence="3 4">
    <name type="scientific">Photobacterium ganghwense</name>
    <dbReference type="NCBI Taxonomy" id="320778"/>
    <lineage>
        <taxon>Bacteria</taxon>
        <taxon>Pseudomonadati</taxon>
        <taxon>Pseudomonadota</taxon>
        <taxon>Gammaproteobacteria</taxon>
        <taxon>Vibrionales</taxon>
        <taxon>Vibrionaceae</taxon>
        <taxon>Photobacterium</taxon>
    </lineage>
</organism>
<dbReference type="InterPro" id="IPR051910">
    <property type="entry name" value="ComF/GntX_DNA_util-trans"/>
</dbReference>
<comment type="caution">
    <text evidence="3">The sequence shown here is derived from an EMBL/GenBank/DDBJ whole genome shotgun (WGS) entry which is preliminary data.</text>
</comment>
<evidence type="ECO:0000256" key="1">
    <source>
        <dbReference type="ARBA" id="ARBA00008007"/>
    </source>
</evidence>
<dbReference type="Gene3D" id="3.40.50.2020">
    <property type="match status" value="1"/>
</dbReference>
<dbReference type="PANTHER" id="PTHR47505">
    <property type="entry name" value="DNA UTILIZATION PROTEIN YHGH"/>
    <property type="match status" value="1"/>
</dbReference>
<dbReference type="PATRIC" id="fig|320778.3.peg.4545"/>
<dbReference type="InterPro" id="IPR000836">
    <property type="entry name" value="PRTase_dom"/>
</dbReference>
<dbReference type="STRING" id="320778.ABT57_21150"/>
<accession>A0A0J1H1Q9</accession>
<feature type="domain" description="Phosphoribosyltransferase" evidence="2">
    <location>
        <begin position="159"/>
        <end position="239"/>
    </location>
</feature>
<keyword evidence="3" id="KW-0808">Transferase</keyword>
<dbReference type="SUPFAM" id="SSF53271">
    <property type="entry name" value="PRTase-like"/>
    <property type="match status" value="1"/>
</dbReference>
<proteinExistence type="inferred from homology"/>
<keyword evidence="3" id="KW-0328">Glycosyltransferase</keyword>
<dbReference type="Pfam" id="PF00156">
    <property type="entry name" value="Pribosyltran"/>
    <property type="match status" value="1"/>
</dbReference>
<dbReference type="CDD" id="cd06223">
    <property type="entry name" value="PRTases_typeI"/>
    <property type="match status" value="1"/>
</dbReference>
<evidence type="ECO:0000259" key="2">
    <source>
        <dbReference type="Pfam" id="PF00156"/>
    </source>
</evidence>
<name>A0A0J1H1Q9_9GAMM</name>
<dbReference type="GO" id="GO:0016757">
    <property type="term" value="F:glycosyltransferase activity"/>
    <property type="evidence" value="ECO:0007669"/>
    <property type="project" value="UniProtKB-KW"/>
</dbReference>
<comment type="similarity">
    <text evidence="1">Belongs to the ComF/GntX family.</text>
</comment>
<dbReference type="Proteomes" id="UP000035909">
    <property type="component" value="Unassembled WGS sequence"/>
</dbReference>
<protein>
    <submittedName>
        <fullName evidence="3">Amidophosphoribosyltransferase</fullName>
    </submittedName>
</protein>
<dbReference type="AlphaFoldDB" id="A0A0J1H1Q9"/>